<dbReference type="SUPFAM" id="SSF103378">
    <property type="entry name" value="2-methylcitrate dehydratase PrpD"/>
    <property type="match status" value="1"/>
</dbReference>
<dbReference type="InterPro" id="IPR042188">
    <property type="entry name" value="MmgE/PrpD_sf_2"/>
</dbReference>
<dbReference type="GO" id="GO:0016829">
    <property type="term" value="F:lyase activity"/>
    <property type="evidence" value="ECO:0007669"/>
    <property type="project" value="InterPro"/>
</dbReference>
<dbReference type="Proteomes" id="UP000669239">
    <property type="component" value="Unassembled WGS sequence"/>
</dbReference>
<evidence type="ECO:0000313" key="6">
    <source>
        <dbReference type="Proteomes" id="UP000669239"/>
    </source>
</evidence>
<dbReference type="EMBL" id="JAKNGE010000027">
    <property type="protein sequence ID" value="MCG4747655.1"/>
    <property type="molecule type" value="Genomic_DNA"/>
</dbReference>
<feature type="domain" description="MmgE/PrpD C-terminal" evidence="3">
    <location>
        <begin position="269"/>
        <end position="437"/>
    </location>
</feature>
<dbReference type="GeneID" id="97206171"/>
<reference evidence="5 6" key="1">
    <citation type="journal article" date="2020" name="Cell Host Microbe">
        <title>Functional and Genomic Variation between Human-Derived Isolates of Lachnospiraceae Reveals Inter- and Intra-Species Diversity.</title>
        <authorList>
            <person name="Sorbara M.T."/>
            <person name="Littmann E.R."/>
            <person name="Fontana E."/>
            <person name="Moody T.U."/>
            <person name="Kohout C.E."/>
            <person name="Gjonbalaj M."/>
            <person name="Eaton V."/>
            <person name="Seok R."/>
            <person name="Leiner I.M."/>
            <person name="Pamer E.G."/>
        </authorList>
    </citation>
    <scope>NUCLEOTIDE SEQUENCE [LARGE SCALE GENOMIC DNA]</scope>
    <source>
        <strain evidence="5 6">MSK.1.17</strain>
    </source>
</reference>
<evidence type="ECO:0000259" key="2">
    <source>
        <dbReference type="Pfam" id="PF03972"/>
    </source>
</evidence>
<dbReference type="RefSeq" id="WP_117562948.1">
    <property type="nucleotide sequence ID" value="NZ_BAABZL010000001.1"/>
</dbReference>
<dbReference type="Pfam" id="PF19305">
    <property type="entry name" value="MmgE_PrpD_C"/>
    <property type="match status" value="1"/>
</dbReference>
<dbReference type="InterPro" id="IPR036148">
    <property type="entry name" value="MmgE/PrpD_sf"/>
</dbReference>
<gene>
    <name evidence="5" type="ORF">G5B36_15920</name>
    <name evidence="4" type="ORF">L0N08_19685</name>
</gene>
<dbReference type="Proteomes" id="UP001299608">
    <property type="component" value="Unassembled WGS sequence"/>
</dbReference>
<dbReference type="InterPro" id="IPR005656">
    <property type="entry name" value="MmgE_PrpD"/>
</dbReference>
<dbReference type="PANTHER" id="PTHR16943:SF8">
    <property type="entry name" value="2-METHYLCITRATE DEHYDRATASE"/>
    <property type="match status" value="1"/>
</dbReference>
<dbReference type="PANTHER" id="PTHR16943">
    <property type="entry name" value="2-METHYLCITRATE DEHYDRATASE-RELATED"/>
    <property type="match status" value="1"/>
</dbReference>
<accession>A0AAX1SDL7</accession>
<comment type="similarity">
    <text evidence="1">Belongs to the PrpD family.</text>
</comment>
<reference evidence="4" key="3">
    <citation type="submission" date="2022-01" db="EMBL/GenBank/DDBJ databases">
        <title>Collection of gut derived symbiotic bacterial strains cultured from healthy donors.</title>
        <authorList>
            <person name="Lin H."/>
            <person name="Kohout C."/>
            <person name="Waligurski E."/>
            <person name="Pamer E.G."/>
        </authorList>
    </citation>
    <scope>NUCLEOTIDE SEQUENCE</scope>
    <source>
        <strain evidence="4">DFI.6.55</strain>
    </source>
</reference>
<evidence type="ECO:0000256" key="1">
    <source>
        <dbReference type="ARBA" id="ARBA00006174"/>
    </source>
</evidence>
<dbReference type="Gene3D" id="1.10.4100.10">
    <property type="entry name" value="2-methylcitrate dehydratase PrpD"/>
    <property type="match status" value="1"/>
</dbReference>
<evidence type="ECO:0000313" key="7">
    <source>
        <dbReference type="Proteomes" id="UP001299608"/>
    </source>
</evidence>
<proteinExistence type="inferred from homology"/>
<dbReference type="AlphaFoldDB" id="A0AAX1SDL7"/>
<dbReference type="EMBL" id="JAAITT010000022">
    <property type="protein sequence ID" value="NSJ50179.1"/>
    <property type="molecule type" value="Genomic_DNA"/>
</dbReference>
<dbReference type="InterPro" id="IPR045336">
    <property type="entry name" value="MmgE_PrpD_N"/>
</dbReference>
<evidence type="ECO:0000259" key="3">
    <source>
        <dbReference type="Pfam" id="PF19305"/>
    </source>
</evidence>
<comment type="caution">
    <text evidence="4">The sequence shown here is derived from an EMBL/GenBank/DDBJ whole genome shotgun (WGS) entry which is preliminary data.</text>
</comment>
<name>A0AAX1SDL7_9FIRM</name>
<feature type="domain" description="MmgE/PrpD N-terminal" evidence="2">
    <location>
        <begin position="14"/>
        <end position="239"/>
    </location>
</feature>
<dbReference type="InterPro" id="IPR045337">
    <property type="entry name" value="MmgE_PrpD_C"/>
</dbReference>
<sequence length="459" mass="51599">MGFNVHEITTDRTKQLCHFIKTLKYEDIPPAVIEQAKMMVMQTCGVSLCSAQLKQVRDAMEISKEMSPGEQGCATLWADGRKVSWEAAAFTAGTMGDALDWEDCSVTGHPSAGVIPAAVIASEVLHKSGKELLTAVVAGYEVYQRVALAGRSSIASYNIFGILPVLMKLLDLPEEKMNQAFGVGTACAIIPANVHEITMSDSLNYLYGYRMENCVTMIKTALNGIENMEDAFDDPTAYLVHCGYQEPEWLTKELGTHWMMMDMLLVKHWPANVFVQTYAELASRLVTKYSFNPDEVEEIIIRPSVAFRHWYSETGYESLTQAQFSIPYVTACAMYHPEPGALWYQPETMKDGRIIALMNKVKADGFVKMSGMKFIKDLIDGRHPEKFMIVRLKDGTEYTEGAFTHPGHPRYMLTRDEFKERFRLETKNILSKEKTEGAIACICHLEECQDASVLPGFFY</sequence>
<dbReference type="Pfam" id="PF03972">
    <property type="entry name" value="MmgE_PrpD_N"/>
    <property type="match status" value="1"/>
</dbReference>
<keyword evidence="6" id="KW-1185">Reference proteome</keyword>
<evidence type="ECO:0000313" key="4">
    <source>
        <dbReference type="EMBL" id="MCG4747655.1"/>
    </source>
</evidence>
<evidence type="ECO:0000313" key="5">
    <source>
        <dbReference type="EMBL" id="NSJ50179.1"/>
    </source>
</evidence>
<organism evidence="4 7">
    <name type="scientific">Enterocloster aldenensis</name>
    <dbReference type="NCBI Taxonomy" id="358742"/>
    <lineage>
        <taxon>Bacteria</taxon>
        <taxon>Bacillati</taxon>
        <taxon>Bacillota</taxon>
        <taxon>Clostridia</taxon>
        <taxon>Lachnospirales</taxon>
        <taxon>Lachnospiraceae</taxon>
        <taxon>Enterocloster</taxon>
    </lineage>
</organism>
<dbReference type="InterPro" id="IPR042183">
    <property type="entry name" value="MmgE/PrpD_sf_1"/>
</dbReference>
<reference evidence="5" key="2">
    <citation type="submission" date="2020-02" db="EMBL/GenBank/DDBJ databases">
        <authorList>
            <person name="Littmann E."/>
            <person name="Sorbara M."/>
        </authorList>
    </citation>
    <scope>NUCLEOTIDE SEQUENCE</scope>
    <source>
        <strain evidence="5">MSK.1.17</strain>
    </source>
</reference>
<dbReference type="Gene3D" id="3.30.1330.120">
    <property type="entry name" value="2-methylcitrate dehydratase PrpD"/>
    <property type="match status" value="1"/>
</dbReference>
<protein>
    <submittedName>
        <fullName evidence="4">MmgE/PrpD family protein</fullName>
    </submittedName>
</protein>